<dbReference type="GO" id="GO:0005782">
    <property type="term" value="C:peroxisomal matrix"/>
    <property type="evidence" value="ECO:0007669"/>
    <property type="project" value="TreeGrafter"/>
</dbReference>
<dbReference type="Proteomes" id="UP000301737">
    <property type="component" value="Unassembled WGS sequence"/>
</dbReference>
<gene>
    <name evidence="5" type="ORF">ZYGM_001604</name>
</gene>
<reference evidence="5 6" key="1">
    <citation type="submission" date="2019-01" db="EMBL/GenBank/DDBJ databases">
        <title>Draft Genome Sequencing of Zygosaccharomyces mellis Ca-7.</title>
        <authorList>
            <person name="Shiwa Y."/>
            <person name="Kanesaki Y."/>
            <person name="Ishige T."/>
            <person name="Mura K."/>
            <person name="Hori T."/>
            <person name="Tamura T."/>
        </authorList>
    </citation>
    <scope>NUCLEOTIDE SEQUENCE [LARGE SCALE GENOMIC DNA]</scope>
    <source>
        <strain evidence="5 6">Ca-7</strain>
    </source>
</reference>
<evidence type="ECO:0000313" key="6">
    <source>
        <dbReference type="Proteomes" id="UP000301737"/>
    </source>
</evidence>
<dbReference type="GO" id="GO:0047617">
    <property type="term" value="F:fatty acyl-CoA hydrolase activity"/>
    <property type="evidence" value="ECO:0007669"/>
    <property type="project" value="InterPro"/>
</dbReference>
<dbReference type="CDD" id="cd03444">
    <property type="entry name" value="Thioesterase_II_repeat1"/>
    <property type="match status" value="1"/>
</dbReference>
<comment type="similarity">
    <text evidence="1">Belongs to the C/M/P thioester hydrolase family.</text>
</comment>
<evidence type="ECO:0000259" key="4">
    <source>
        <dbReference type="Pfam" id="PF13622"/>
    </source>
</evidence>
<dbReference type="InterPro" id="IPR025652">
    <property type="entry name" value="TesB_C"/>
</dbReference>
<feature type="domain" description="Acyl-CoA thioesterase 2 C-terminal" evidence="3">
    <location>
        <begin position="210"/>
        <end position="303"/>
    </location>
</feature>
<protein>
    <recommendedName>
        <fullName evidence="7">Acyl-CoA thioesterase II</fullName>
    </recommendedName>
</protein>
<comment type="caution">
    <text evidence="5">The sequence shown here is derived from an EMBL/GenBank/DDBJ whole genome shotgun (WGS) entry which is preliminary data.</text>
</comment>
<dbReference type="PANTHER" id="PTHR11066">
    <property type="entry name" value="ACYL-COA THIOESTERASE"/>
    <property type="match status" value="1"/>
</dbReference>
<dbReference type="InterPro" id="IPR049449">
    <property type="entry name" value="TesB_ACOT8-like_N"/>
</dbReference>
<dbReference type="SUPFAM" id="SSF54637">
    <property type="entry name" value="Thioesterase/thiol ester dehydrase-isomerase"/>
    <property type="match status" value="2"/>
</dbReference>
<dbReference type="Gene3D" id="2.40.160.210">
    <property type="entry name" value="Acyl-CoA thioesterase, double hotdog domain"/>
    <property type="match status" value="1"/>
</dbReference>
<dbReference type="CDD" id="cd03445">
    <property type="entry name" value="Thioesterase_II_repeat2"/>
    <property type="match status" value="1"/>
</dbReference>
<dbReference type="GO" id="GO:0009062">
    <property type="term" value="P:fatty acid catabolic process"/>
    <property type="evidence" value="ECO:0007669"/>
    <property type="project" value="TreeGrafter"/>
</dbReference>
<dbReference type="Pfam" id="PF02551">
    <property type="entry name" value="Acyl_CoA_thio"/>
    <property type="match status" value="1"/>
</dbReference>
<dbReference type="Pfam" id="PF13622">
    <property type="entry name" value="4HBT_3"/>
    <property type="match status" value="1"/>
</dbReference>
<name>A0A4C2EAN3_9SACH</name>
<dbReference type="InterPro" id="IPR042171">
    <property type="entry name" value="Acyl-CoA_hotdog"/>
</dbReference>
<dbReference type="AlphaFoldDB" id="A0A4C2EAN3"/>
<proteinExistence type="inferred from homology"/>
<evidence type="ECO:0000256" key="2">
    <source>
        <dbReference type="ARBA" id="ARBA00022801"/>
    </source>
</evidence>
<organism evidence="5 6">
    <name type="scientific">Zygosaccharomyces mellis</name>
    <dbReference type="NCBI Taxonomy" id="42258"/>
    <lineage>
        <taxon>Eukaryota</taxon>
        <taxon>Fungi</taxon>
        <taxon>Dikarya</taxon>
        <taxon>Ascomycota</taxon>
        <taxon>Saccharomycotina</taxon>
        <taxon>Saccharomycetes</taxon>
        <taxon>Saccharomycetales</taxon>
        <taxon>Saccharomycetaceae</taxon>
        <taxon>Zygosaccharomyces</taxon>
    </lineage>
</organism>
<dbReference type="InterPro" id="IPR003703">
    <property type="entry name" value="Acyl_CoA_thio"/>
</dbReference>
<keyword evidence="2" id="KW-0378">Hydrolase</keyword>
<dbReference type="OrthoDB" id="68328at2759"/>
<keyword evidence="6" id="KW-1185">Reference proteome</keyword>
<feature type="domain" description="Acyl-CoA thioesterase-like N-terminal HotDog" evidence="4">
    <location>
        <begin position="33"/>
        <end position="104"/>
    </location>
</feature>
<evidence type="ECO:0008006" key="7">
    <source>
        <dbReference type="Google" id="ProtNLM"/>
    </source>
</evidence>
<sequence>MNSTDDIERILEVRPLGNNRFISTTLSVPLPGAQGTFGGELVAQALLAALHTVPCDLVPCSIHAYFVTAGSADVHLEYQVEEIRRGRSFVHQEVRCYQGPRLVYWAAILWSLDNPVGENALQHYKKLVSHELVPLEMLEPGVDVYRSQVGGTEYFSKQYLDGLQHGPMDYRFSSDMFIPDGSKNRIGYYVRVKAPITTDRQNKNGQPVNPRSDLRYNYVALAYLSDLYFLFTSRTFLGKPLFEKQSRTVSLDHSIHFHGLPAVNDWLYFEIRHPRSAYQRNLVQGEYYNPSTREILASTTQEGATFSLYTRDHKSKL</sequence>
<dbReference type="InterPro" id="IPR029069">
    <property type="entry name" value="HotDog_dom_sf"/>
</dbReference>
<evidence type="ECO:0000256" key="1">
    <source>
        <dbReference type="ARBA" id="ARBA00006538"/>
    </source>
</evidence>
<dbReference type="EMBL" id="BIMX01000023">
    <property type="protein sequence ID" value="GCF00884.1"/>
    <property type="molecule type" value="Genomic_DNA"/>
</dbReference>
<accession>A0A4C2EAN3</accession>
<evidence type="ECO:0000313" key="5">
    <source>
        <dbReference type="EMBL" id="GCF00884.1"/>
    </source>
</evidence>
<dbReference type="GO" id="GO:0006637">
    <property type="term" value="P:acyl-CoA metabolic process"/>
    <property type="evidence" value="ECO:0007669"/>
    <property type="project" value="InterPro"/>
</dbReference>
<dbReference type="PANTHER" id="PTHR11066:SF34">
    <property type="entry name" value="ACYL-COENZYME A THIOESTERASE 8"/>
    <property type="match status" value="1"/>
</dbReference>
<evidence type="ECO:0000259" key="3">
    <source>
        <dbReference type="Pfam" id="PF02551"/>
    </source>
</evidence>